<evidence type="ECO:0000256" key="4">
    <source>
        <dbReference type="PIRSR" id="PIRSR000005-1"/>
    </source>
</evidence>
<feature type="binding site" description="covalent" evidence="4">
    <location>
        <position position="155"/>
    </location>
    <ligand>
        <name>heme c</name>
        <dbReference type="ChEBI" id="CHEBI:61717"/>
        <label>2</label>
    </ligand>
</feature>
<dbReference type="InterPro" id="IPR036909">
    <property type="entry name" value="Cyt_c-like_dom_sf"/>
</dbReference>
<reference evidence="8" key="1">
    <citation type="journal article" date="2021" name="PeerJ">
        <title>Extensive microbial diversity within the chicken gut microbiome revealed by metagenomics and culture.</title>
        <authorList>
            <person name="Gilroy R."/>
            <person name="Ravi A."/>
            <person name="Getino M."/>
            <person name="Pursley I."/>
            <person name="Horton D.L."/>
            <person name="Alikhan N.F."/>
            <person name="Baker D."/>
            <person name="Gharbi K."/>
            <person name="Hall N."/>
            <person name="Watson M."/>
            <person name="Adriaenssens E.M."/>
            <person name="Foster-Nyarko E."/>
            <person name="Jarju S."/>
            <person name="Secka A."/>
            <person name="Antonio M."/>
            <person name="Oren A."/>
            <person name="Chaudhuri R.R."/>
            <person name="La Ragione R."/>
            <person name="Hildebrand F."/>
            <person name="Pallen M.J."/>
        </authorList>
    </citation>
    <scope>NUCLEOTIDE SEQUENCE</scope>
    <source>
        <strain evidence="8">9264</strain>
    </source>
</reference>
<dbReference type="InterPro" id="IPR024167">
    <property type="entry name" value="Cytochrome_c4-like"/>
</dbReference>
<feature type="binding site" description="covalent" evidence="4">
    <location>
        <position position="55"/>
    </location>
    <ligand>
        <name>heme c</name>
        <dbReference type="ChEBI" id="CHEBI:61717"/>
        <label>1</label>
    </ligand>
</feature>
<feature type="signal peptide" evidence="6">
    <location>
        <begin position="1"/>
        <end position="35"/>
    </location>
</feature>
<feature type="binding site" description="covalent" evidence="4">
    <location>
        <position position="158"/>
    </location>
    <ligand>
        <name>heme c</name>
        <dbReference type="ChEBI" id="CHEBI:61717"/>
        <label>2</label>
    </ligand>
</feature>
<dbReference type="GO" id="GO:0020037">
    <property type="term" value="F:heme binding"/>
    <property type="evidence" value="ECO:0007669"/>
    <property type="project" value="InterPro"/>
</dbReference>
<feature type="binding site" description="axial binding residue" evidence="5">
    <location>
        <position position="159"/>
    </location>
    <ligand>
        <name>heme c</name>
        <dbReference type="ChEBI" id="CHEBI:61717"/>
        <label>2</label>
    </ligand>
    <ligandPart>
        <name>Fe</name>
        <dbReference type="ChEBI" id="CHEBI:18248"/>
    </ligandPart>
</feature>
<dbReference type="PANTHER" id="PTHR33751:SF11">
    <property type="entry name" value="BLL4483 PROTEIN"/>
    <property type="match status" value="1"/>
</dbReference>
<keyword evidence="2 5" id="KW-0479">Metal-binding</keyword>
<reference evidence="8" key="2">
    <citation type="submission" date="2021-04" db="EMBL/GenBank/DDBJ databases">
        <authorList>
            <person name="Gilroy R."/>
        </authorList>
    </citation>
    <scope>NUCLEOTIDE SEQUENCE</scope>
    <source>
        <strain evidence="8">9264</strain>
    </source>
</reference>
<evidence type="ECO:0000259" key="7">
    <source>
        <dbReference type="PROSITE" id="PS51007"/>
    </source>
</evidence>
<dbReference type="GO" id="GO:0005506">
    <property type="term" value="F:iron ion binding"/>
    <property type="evidence" value="ECO:0007669"/>
    <property type="project" value="InterPro"/>
</dbReference>
<keyword evidence="1 4" id="KW-0349">Heme</keyword>
<evidence type="ECO:0000256" key="6">
    <source>
        <dbReference type="SAM" id="SignalP"/>
    </source>
</evidence>
<dbReference type="SUPFAM" id="SSF46626">
    <property type="entry name" value="Cytochrome c"/>
    <property type="match status" value="2"/>
</dbReference>
<dbReference type="PROSITE" id="PS51007">
    <property type="entry name" value="CYTC"/>
    <property type="match status" value="2"/>
</dbReference>
<evidence type="ECO:0000256" key="3">
    <source>
        <dbReference type="ARBA" id="ARBA00023004"/>
    </source>
</evidence>
<feature type="binding site" description="covalent" evidence="4">
    <location>
        <position position="52"/>
    </location>
    <ligand>
        <name>heme c</name>
        <dbReference type="ChEBI" id="CHEBI:61717"/>
        <label>1</label>
    </ligand>
</feature>
<dbReference type="PIRSF" id="PIRSF000005">
    <property type="entry name" value="Cytochrome_c4"/>
    <property type="match status" value="1"/>
</dbReference>
<evidence type="ECO:0000256" key="5">
    <source>
        <dbReference type="PIRSR" id="PIRSR000005-2"/>
    </source>
</evidence>
<comment type="caution">
    <text evidence="8">The sequence shown here is derived from an EMBL/GenBank/DDBJ whole genome shotgun (WGS) entry which is preliminary data.</text>
</comment>
<feature type="binding site" description="axial binding residue" evidence="5">
    <location>
        <position position="99"/>
    </location>
    <ligand>
        <name>heme c</name>
        <dbReference type="ChEBI" id="CHEBI:61717"/>
        <label>1</label>
    </ligand>
    <ligandPart>
        <name>Fe</name>
        <dbReference type="ChEBI" id="CHEBI:18248"/>
    </ligandPart>
</feature>
<proteinExistence type="predicted"/>
<sequence>MTKNTRKVPTKGGLKFTTAFAVLMTTATLSQTALADEQQAAIERGKAASALCMVCHQADGSGKHVTDGESWPRLAGLNHEYLAAQMHAFKEGTRDNPSMNGFVQMLNDEQIQDLALYYESLPATAGEAPEVSEEVLALGEKLATRGDWDRYIVSCQSCHGPGNTGVGAHFPGIAGQHAGYLSAQLKHWQANERSSDPQELMASVARRLNDEDIEAVSAWLATQPATYTAKE</sequence>
<dbReference type="InterPro" id="IPR009056">
    <property type="entry name" value="Cyt_c-like_dom"/>
</dbReference>
<evidence type="ECO:0000256" key="2">
    <source>
        <dbReference type="ARBA" id="ARBA00022723"/>
    </source>
</evidence>
<dbReference type="Proteomes" id="UP000823889">
    <property type="component" value="Unassembled WGS sequence"/>
</dbReference>
<gene>
    <name evidence="8" type="ORF">H9906_00110</name>
</gene>
<keyword evidence="3 5" id="KW-0408">Iron</keyword>
<keyword evidence="6" id="KW-0732">Signal</keyword>
<dbReference type="GO" id="GO:0009055">
    <property type="term" value="F:electron transfer activity"/>
    <property type="evidence" value="ECO:0007669"/>
    <property type="project" value="InterPro"/>
</dbReference>
<dbReference type="AlphaFoldDB" id="A0A9D2RDX7"/>
<dbReference type="EMBL" id="DWUQ01000001">
    <property type="protein sequence ID" value="HJD43419.1"/>
    <property type="molecule type" value="Genomic_DNA"/>
</dbReference>
<feature type="domain" description="Cytochrome c" evidence="7">
    <location>
        <begin position="134"/>
        <end position="224"/>
    </location>
</feature>
<organism evidence="8 9">
    <name type="scientific">Candidatus Paenalcaligenes intestinipullorum</name>
    <dbReference type="NCBI Taxonomy" id="2838718"/>
    <lineage>
        <taxon>Bacteria</taxon>
        <taxon>Pseudomonadati</taxon>
        <taxon>Pseudomonadota</taxon>
        <taxon>Betaproteobacteria</taxon>
        <taxon>Burkholderiales</taxon>
        <taxon>Alcaligenaceae</taxon>
        <taxon>Paenalcaligenes</taxon>
    </lineage>
</organism>
<evidence type="ECO:0000256" key="1">
    <source>
        <dbReference type="ARBA" id="ARBA00022617"/>
    </source>
</evidence>
<dbReference type="InterPro" id="IPR050597">
    <property type="entry name" value="Cytochrome_c_Oxidase_Subunit"/>
</dbReference>
<evidence type="ECO:0000313" key="9">
    <source>
        <dbReference type="Proteomes" id="UP000823889"/>
    </source>
</evidence>
<dbReference type="GO" id="GO:0042597">
    <property type="term" value="C:periplasmic space"/>
    <property type="evidence" value="ECO:0007669"/>
    <property type="project" value="InterPro"/>
</dbReference>
<name>A0A9D2RDX7_9BURK</name>
<dbReference type="Gene3D" id="1.10.760.10">
    <property type="entry name" value="Cytochrome c-like domain"/>
    <property type="match status" value="2"/>
</dbReference>
<feature type="binding site" description="axial binding residue" evidence="5">
    <location>
        <position position="201"/>
    </location>
    <ligand>
        <name>heme c</name>
        <dbReference type="ChEBI" id="CHEBI:61717"/>
        <label>2</label>
    </ligand>
    <ligandPart>
        <name>Fe</name>
        <dbReference type="ChEBI" id="CHEBI:18248"/>
    </ligandPart>
</feature>
<dbReference type="Pfam" id="PF00034">
    <property type="entry name" value="Cytochrom_C"/>
    <property type="match status" value="2"/>
</dbReference>
<comment type="PTM">
    <text evidence="4">Binds 2 heme c groups covalently per subunit.</text>
</comment>
<feature type="binding site" description="axial binding residue" evidence="5">
    <location>
        <position position="56"/>
    </location>
    <ligand>
        <name>heme c</name>
        <dbReference type="ChEBI" id="CHEBI:61717"/>
        <label>1</label>
    </ligand>
    <ligandPart>
        <name>Fe</name>
        <dbReference type="ChEBI" id="CHEBI:18248"/>
    </ligandPart>
</feature>
<protein>
    <submittedName>
        <fullName evidence="8">Cytochrome c4</fullName>
    </submittedName>
</protein>
<evidence type="ECO:0000313" key="8">
    <source>
        <dbReference type="EMBL" id="HJD43419.1"/>
    </source>
</evidence>
<feature type="chain" id="PRO_5039439333" evidence="6">
    <location>
        <begin position="36"/>
        <end position="231"/>
    </location>
</feature>
<feature type="domain" description="Cytochrome c" evidence="7">
    <location>
        <begin position="40"/>
        <end position="122"/>
    </location>
</feature>
<dbReference type="PANTHER" id="PTHR33751">
    <property type="entry name" value="CBB3-TYPE CYTOCHROME C OXIDASE SUBUNIT FIXP"/>
    <property type="match status" value="1"/>
</dbReference>
<accession>A0A9D2RDX7</accession>